<dbReference type="EMBL" id="DXHX01000021">
    <property type="protein sequence ID" value="HIV73719.1"/>
    <property type="molecule type" value="Genomic_DNA"/>
</dbReference>
<evidence type="ECO:0000313" key="2">
    <source>
        <dbReference type="Proteomes" id="UP000823937"/>
    </source>
</evidence>
<protein>
    <submittedName>
        <fullName evidence="1">Uncharacterized protein</fullName>
    </submittedName>
</protein>
<accession>A0A9D1TIS3</accession>
<reference evidence="1" key="1">
    <citation type="journal article" date="2021" name="PeerJ">
        <title>Extensive microbial diversity within the chicken gut microbiome revealed by metagenomics and culture.</title>
        <authorList>
            <person name="Gilroy R."/>
            <person name="Ravi A."/>
            <person name="Getino M."/>
            <person name="Pursley I."/>
            <person name="Horton D.L."/>
            <person name="Alikhan N.F."/>
            <person name="Baker D."/>
            <person name="Gharbi K."/>
            <person name="Hall N."/>
            <person name="Watson M."/>
            <person name="Adriaenssens E.M."/>
            <person name="Foster-Nyarko E."/>
            <person name="Jarju S."/>
            <person name="Secka A."/>
            <person name="Antonio M."/>
            <person name="Oren A."/>
            <person name="Chaudhuri R.R."/>
            <person name="La Ragione R."/>
            <person name="Hildebrand F."/>
            <person name="Pallen M.J."/>
        </authorList>
    </citation>
    <scope>NUCLEOTIDE SEQUENCE</scope>
    <source>
        <strain evidence="1">CHK169-2315</strain>
    </source>
</reference>
<dbReference type="AlphaFoldDB" id="A0A9D1TIS3"/>
<reference evidence="1" key="2">
    <citation type="submission" date="2021-04" db="EMBL/GenBank/DDBJ databases">
        <authorList>
            <person name="Gilroy R."/>
        </authorList>
    </citation>
    <scope>NUCLEOTIDE SEQUENCE</scope>
    <source>
        <strain evidence="1">CHK169-2315</strain>
    </source>
</reference>
<gene>
    <name evidence="1" type="ORF">H9895_01410</name>
</gene>
<comment type="caution">
    <text evidence="1">The sequence shown here is derived from an EMBL/GenBank/DDBJ whole genome shotgun (WGS) entry which is preliminary data.</text>
</comment>
<evidence type="ECO:0000313" key="1">
    <source>
        <dbReference type="EMBL" id="HIV73719.1"/>
    </source>
</evidence>
<dbReference type="Proteomes" id="UP000823937">
    <property type="component" value="Unassembled WGS sequence"/>
</dbReference>
<proteinExistence type="predicted"/>
<organism evidence="1 2">
    <name type="scientific">Candidatus Pseudogracilibacillus intestinigallinarum</name>
    <dbReference type="NCBI Taxonomy" id="2838742"/>
    <lineage>
        <taxon>Bacteria</taxon>
        <taxon>Bacillati</taxon>
        <taxon>Bacillota</taxon>
        <taxon>Bacilli</taxon>
        <taxon>Bacillales</taxon>
        <taxon>Bacillaceae</taxon>
        <taxon>Pseudogracilibacillus</taxon>
    </lineage>
</organism>
<sequence>MSKKLKELKEWAAENVTLVKLLPSNDNLEVTTRLIDVLEDEVDEKYYLSEEKTKKLTLDHDLG</sequence>
<feature type="non-terminal residue" evidence="1">
    <location>
        <position position="63"/>
    </location>
</feature>
<name>A0A9D1TIS3_9BACI</name>